<dbReference type="InterPro" id="IPR044524">
    <property type="entry name" value="Isoase_HisA-like"/>
</dbReference>
<dbReference type="FunFam" id="3.20.20.70:FF:000009">
    <property type="entry name" value="1-(5-phosphoribosyl)-5-[(5-phosphoribosylamino)methylideneamino] imidazole-4-carboxamide isomerase"/>
    <property type="match status" value="1"/>
</dbReference>
<sequence length="245" mass="27204">MIIPSIDLIGGKIVRLYKGKYNFKTFYKYCIQDILLSYYSQGASIMHLVDLDGALNPYNKQIDIIKSLISDSNFEFQIGGGIRDNKDIELLMSLGAKRVVIGSSAIHTPERVKSWLEKYGGERIVLALDLKISNNSYNEVVIDAWKKSSGISIEQLIDKFSLSGLKHVLCTDTSKDGTLLGPNIDLYKYLSSSFSHINFQSSGGIGSLKNIISIKKSGVHSVIIGRALLEKKFSLTEAIKCWQSV</sequence>
<comment type="similarity">
    <text evidence="4 9 10">Belongs to the HisA/HisF family.</text>
</comment>
<accession>A0A172WD70</accession>
<comment type="catalytic activity">
    <reaction evidence="1 9 11">
        <text>1-(5-phospho-beta-D-ribosyl)-5-[(5-phospho-beta-D-ribosylamino)methylideneamino]imidazole-4-carboxamide = 5-[(5-phospho-1-deoxy-D-ribulos-1-ylimino)methylamino]-1-(5-phospho-beta-D-ribosyl)imidazole-4-carboxamide</text>
        <dbReference type="Rhea" id="RHEA:15469"/>
        <dbReference type="ChEBI" id="CHEBI:58435"/>
        <dbReference type="ChEBI" id="CHEBI:58525"/>
        <dbReference type="EC" id="5.3.1.16"/>
    </reaction>
</comment>
<feature type="active site" description="Proton acceptor" evidence="9">
    <location>
        <position position="7"/>
    </location>
</feature>
<organism evidence="12 13">
    <name type="scientific">Buchnera aphidicola subsp. Schlechtendalia chinensis</name>
    <dbReference type="NCBI Taxonomy" id="118110"/>
    <lineage>
        <taxon>Bacteria</taxon>
        <taxon>Pseudomonadati</taxon>
        <taxon>Pseudomonadota</taxon>
        <taxon>Gammaproteobacteria</taxon>
        <taxon>Enterobacterales</taxon>
        <taxon>Erwiniaceae</taxon>
        <taxon>Buchnera</taxon>
    </lineage>
</organism>
<evidence type="ECO:0000256" key="6">
    <source>
        <dbReference type="ARBA" id="ARBA00022605"/>
    </source>
</evidence>
<keyword evidence="5 9" id="KW-0963">Cytoplasm</keyword>
<evidence type="ECO:0000256" key="10">
    <source>
        <dbReference type="RuleBase" id="RU003657"/>
    </source>
</evidence>
<keyword evidence="6 9" id="KW-0028">Amino-acid biosynthesis</keyword>
<dbReference type="InterPro" id="IPR023016">
    <property type="entry name" value="HisA/PriA"/>
</dbReference>
<dbReference type="InterPro" id="IPR006063">
    <property type="entry name" value="HisA_bact_arch"/>
</dbReference>
<evidence type="ECO:0000256" key="1">
    <source>
        <dbReference type="ARBA" id="ARBA00000901"/>
    </source>
</evidence>
<feature type="active site" description="Proton donor" evidence="9">
    <location>
        <position position="129"/>
    </location>
</feature>
<evidence type="ECO:0000313" key="12">
    <source>
        <dbReference type="EMBL" id="ANF16912.1"/>
    </source>
</evidence>
<dbReference type="STRING" id="118110.XW81_00490"/>
<dbReference type="PANTHER" id="PTHR43090">
    <property type="entry name" value="1-(5-PHOSPHORIBOSYL)-5-[(5-PHOSPHORIBOSYLAMINO)METHYLIDENEAMINO] IMIDAZOLE-4-CARBOXAMIDE ISOMERASE"/>
    <property type="match status" value="1"/>
</dbReference>
<dbReference type="HAMAP" id="MF_01014">
    <property type="entry name" value="HisA"/>
    <property type="match status" value="1"/>
</dbReference>
<comment type="pathway">
    <text evidence="3 9 11">Amino-acid biosynthesis; L-histidine biosynthesis; L-histidine from 5-phospho-alpha-D-ribose 1-diphosphate: step 4/9.</text>
</comment>
<reference evidence="12 13" key="1">
    <citation type="submission" date="2015-04" db="EMBL/GenBank/DDBJ databases">
        <title>Buchnera aphidicola assembly.</title>
        <authorList>
            <person name="Zhang Y."/>
        </authorList>
    </citation>
    <scope>NUCLEOTIDE SEQUENCE [LARGE SCALE GENOMIC DNA]</scope>
    <source>
        <strain evidence="12 13">SC</strain>
    </source>
</reference>
<evidence type="ECO:0000256" key="4">
    <source>
        <dbReference type="ARBA" id="ARBA00009667"/>
    </source>
</evidence>
<evidence type="ECO:0000313" key="13">
    <source>
        <dbReference type="Proteomes" id="UP000077654"/>
    </source>
</evidence>
<keyword evidence="8 9" id="KW-0413">Isomerase</keyword>
<keyword evidence="7 9" id="KW-0368">Histidine biosynthesis</keyword>
<dbReference type="RefSeq" id="WP_075473892.1">
    <property type="nucleotide sequence ID" value="NZ_CP011299.1"/>
</dbReference>
<dbReference type="GO" id="GO:0000162">
    <property type="term" value="P:L-tryptophan biosynthetic process"/>
    <property type="evidence" value="ECO:0007669"/>
    <property type="project" value="TreeGrafter"/>
</dbReference>
<evidence type="ECO:0000256" key="7">
    <source>
        <dbReference type="ARBA" id="ARBA00023102"/>
    </source>
</evidence>
<gene>
    <name evidence="9" type="primary">hisA</name>
    <name evidence="12" type="ORF">XW81_00490</name>
</gene>
<proteinExistence type="inferred from homology"/>
<dbReference type="InterPro" id="IPR011060">
    <property type="entry name" value="RibuloseP-bd_barrel"/>
</dbReference>
<protein>
    <recommendedName>
        <fullName evidence="9 11">1-(5-phosphoribosyl)-5-[(5-phosphoribosylamino)methylideneamino] imidazole-4-carboxamide isomerase</fullName>
        <ecNumber evidence="9 11">5.3.1.16</ecNumber>
    </recommendedName>
    <alternativeName>
        <fullName evidence="9">Phosphoribosylformimino-5-aminoimidazole carboxamide ribotide isomerase</fullName>
    </alternativeName>
</protein>
<evidence type="ECO:0000256" key="5">
    <source>
        <dbReference type="ARBA" id="ARBA00022490"/>
    </source>
</evidence>
<dbReference type="EMBL" id="CP011299">
    <property type="protein sequence ID" value="ANF16912.1"/>
    <property type="molecule type" value="Genomic_DNA"/>
</dbReference>
<evidence type="ECO:0000256" key="11">
    <source>
        <dbReference type="RuleBase" id="RU003658"/>
    </source>
</evidence>
<dbReference type="UniPathway" id="UPA00031">
    <property type="reaction ID" value="UER00009"/>
</dbReference>
<evidence type="ECO:0000256" key="8">
    <source>
        <dbReference type="ARBA" id="ARBA00023235"/>
    </source>
</evidence>
<dbReference type="InterPro" id="IPR006062">
    <property type="entry name" value="His_biosynth"/>
</dbReference>
<dbReference type="AlphaFoldDB" id="A0A172WD70"/>
<keyword evidence="13" id="KW-1185">Reference proteome</keyword>
<dbReference type="Gene3D" id="3.20.20.70">
    <property type="entry name" value="Aldolase class I"/>
    <property type="match status" value="1"/>
</dbReference>
<comment type="subcellular location">
    <subcellularLocation>
        <location evidence="2 9 11">Cytoplasm</location>
    </subcellularLocation>
</comment>
<dbReference type="CDD" id="cd04732">
    <property type="entry name" value="HisA"/>
    <property type="match status" value="1"/>
</dbReference>
<evidence type="ECO:0000256" key="2">
    <source>
        <dbReference type="ARBA" id="ARBA00004496"/>
    </source>
</evidence>
<dbReference type="Proteomes" id="UP000077654">
    <property type="component" value="Chromosome"/>
</dbReference>
<evidence type="ECO:0000256" key="9">
    <source>
        <dbReference type="HAMAP-Rule" id="MF_01014"/>
    </source>
</evidence>
<dbReference type="NCBIfam" id="TIGR00007">
    <property type="entry name" value="1-(5-phosphoribosyl)-5-[(5-phosphoribosylamino)methylideneamino]imidazole-4-carboxamide isomerase"/>
    <property type="match status" value="1"/>
</dbReference>
<name>A0A172WD70_BUCSC</name>
<dbReference type="GO" id="GO:0000105">
    <property type="term" value="P:L-histidine biosynthetic process"/>
    <property type="evidence" value="ECO:0007669"/>
    <property type="project" value="UniProtKB-UniRule"/>
</dbReference>
<dbReference type="EC" id="5.3.1.16" evidence="9 11"/>
<evidence type="ECO:0000256" key="3">
    <source>
        <dbReference type="ARBA" id="ARBA00005133"/>
    </source>
</evidence>
<dbReference type="PATRIC" id="fig|118110.3.peg.92"/>
<dbReference type="SUPFAM" id="SSF51366">
    <property type="entry name" value="Ribulose-phoshate binding barrel"/>
    <property type="match status" value="1"/>
</dbReference>
<dbReference type="Pfam" id="PF00977">
    <property type="entry name" value="His_biosynth"/>
    <property type="match status" value="1"/>
</dbReference>
<dbReference type="InterPro" id="IPR013785">
    <property type="entry name" value="Aldolase_TIM"/>
</dbReference>
<dbReference type="OrthoDB" id="9807749at2"/>
<dbReference type="GO" id="GO:0005737">
    <property type="term" value="C:cytoplasm"/>
    <property type="evidence" value="ECO:0007669"/>
    <property type="project" value="UniProtKB-SubCell"/>
</dbReference>
<dbReference type="GO" id="GO:0003949">
    <property type="term" value="F:1-(5-phosphoribosyl)-5-[(5-phosphoribosylamino)methylideneamino]imidazole-4-carboxamide isomerase activity"/>
    <property type="evidence" value="ECO:0007669"/>
    <property type="project" value="UniProtKB-UniRule"/>
</dbReference>
<dbReference type="PANTHER" id="PTHR43090:SF2">
    <property type="entry name" value="1-(5-PHOSPHORIBOSYL)-5-[(5-PHOSPHORIBOSYLAMINO)METHYLIDENEAMINO] IMIDAZOLE-4-CARBOXAMIDE ISOMERASE"/>
    <property type="match status" value="1"/>
</dbReference>